<protein>
    <recommendedName>
        <fullName evidence="3">EGF-like domain-containing protein</fullName>
    </recommendedName>
</protein>
<feature type="domain" description="EGF-like" evidence="3">
    <location>
        <begin position="799"/>
        <end position="835"/>
    </location>
</feature>
<dbReference type="InterPro" id="IPR000742">
    <property type="entry name" value="EGF"/>
</dbReference>
<dbReference type="InterPro" id="IPR052798">
    <property type="entry name" value="Giardia_VSA"/>
</dbReference>
<feature type="domain" description="EGF-like" evidence="3">
    <location>
        <begin position="194"/>
        <end position="228"/>
    </location>
</feature>
<organism evidence="4 5">
    <name type="scientific">Tetrahymena thermophila (strain SB210)</name>
    <dbReference type="NCBI Taxonomy" id="312017"/>
    <lineage>
        <taxon>Eukaryota</taxon>
        <taxon>Sar</taxon>
        <taxon>Alveolata</taxon>
        <taxon>Ciliophora</taxon>
        <taxon>Intramacronucleata</taxon>
        <taxon>Oligohymenophorea</taxon>
        <taxon>Hymenostomatida</taxon>
        <taxon>Tetrahymenina</taxon>
        <taxon>Tetrahymenidae</taxon>
        <taxon>Tetrahymena</taxon>
    </lineage>
</organism>
<dbReference type="Proteomes" id="UP000009168">
    <property type="component" value="Unassembled WGS sequence"/>
</dbReference>
<dbReference type="GeneID" id="7841552"/>
<evidence type="ECO:0000256" key="2">
    <source>
        <dbReference type="SAM" id="SignalP"/>
    </source>
</evidence>
<dbReference type="SMART" id="SM00181">
    <property type="entry name" value="EGF"/>
    <property type="match status" value="13"/>
</dbReference>
<feature type="transmembrane region" description="Helical" evidence="1">
    <location>
        <begin position="1307"/>
        <end position="1335"/>
    </location>
</feature>
<dbReference type="InParanoid" id="Q239U1"/>
<feature type="domain" description="EGF-like" evidence="3">
    <location>
        <begin position="1105"/>
        <end position="1141"/>
    </location>
</feature>
<dbReference type="HOGENOM" id="CLU_244588_0_0_1"/>
<dbReference type="InterPro" id="IPR009030">
    <property type="entry name" value="Growth_fac_rcpt_cys_sf"/>
</dbReference>
<feature type="chain" id="PRO_5004201681" description="EGF-like domain-containing protein" evidence="2">
    <location>
        <begin position="23"/>
        <end position="1786"/>
    </location>
</feature>
<dbReference type="PANTHER" id="PTHR23275:SF100">
    <property type="entry name" value="EGF-LIKE DOMAIN-CONTAINING PROTEIN"/>
    <property type="match status" value="1"/>
</dbReference>
<keyword evidence="1" id="KW-1133">Transmembrane helix</keyword>
<reference evidence="5" key="1">
    <citation type="journal article" date="2006" name="PLoS Biol.">
        <title>Macronuclear genome sequence of the ciliate Tetrahymena thermophila, a model eukaryote.</title>
        <authorList>
            <person name="Eisen J.A."/>
            <person name="Coyne R.S."/>
            <person name="Wu M."/>
            <person name="Wu D."/>
            <person name="Thiagarajan M."/>
            <person name="Wortman J.R."/>
            <person name="Badger J.H."/>
            <person name="Ren Q."/>
            <person name="Amedeo P."/>
            <person name="Jones K.M."/>
            <person name="Tallon L.J."/>
            <person name="Delcher A.L."/>
            <person name="Salzberg S.L."/>
            <person name="Silva J.C."/>
            <person name="Haas B.J."/>
            <person name="Majoros W.H."/>
            <person name="Farzad M."/>
            <person name="Carlton J.M."/>
            <person name="Smith R.K. Jr."/>
            <person name="Garg J."/>
            <person name="Pearlman R.E."/>
            <person name="Karrer K.M."/>
            <person name="Sun L."/>
            <person name="Manning G."/>
            <person name="Elde N.C."/>
            <person name="Turkewitz A.P."/>
            <person name="Asai D.J."/>
            <person name="Wilkes D.E."/>
            <person name="Wang Y."/>
            <person name="Cai H."/>
            <person name="Collins K."/>
            <person name="Stewart B.A."/>
            <person name="Lee S.R."/>
            <person name="Wilamowska K."/>
            <person name="Weinberg Z."/>
            <person name="Ruzzo W.L."/>
            <person name="Wloga D."/>
            <person name="Gaertig J."/>
            <person name="Frankel J."/>
            <person name="Tsao C.-C."/>
            <person name="Gorovsky M.A."/>
            <person name="Keeling P.J."/>
            <person name="Waller R.F."/>
            <person name="Patron N.J."/>
            <person name="Cherry J.M."/>
            <person name="Stover N.A."/>
            <person name="Krieger C.J."/>
            <person name="del Toro C."/>
            <person name="Ryder H.F."/>
            <person name="Williamson S.C."/>
            <person name="Barbeau R.A."/>
            <person name="Hamilton E.P."/>
            <person name="Orias E."/>
        </authorList>
    </citation>
    <scope>NUCLEOTIDE SEQUENCE [LARGE SCALE GENOMIC DNA]</scope>
    <source>
        <strain evidence="5">SB210</strain>
    </source>
</reference>
<dbReference type="PANTHER" id="PTHR23275">
    <property type="entry name" value="CABRIOLET.-RELATED"/>
    <property type="match status" value="1"/>
</dbReference>
<dbReference type="EMBL" id="GG662726">
    <property type="protein sequence ID" value="EAR93317.2"/>
    <property type="molecule type" value="Genomic_DNA"/>
</dbReference>
<feature type="domain" description="EGF-like" evidence="3">
    <location>
        <begin position="461"/>
        <end position="495"/>
    </location>
</feature>
<feature type="domain" description="EGF-like" evidence="3">
    <location>
        <begin position="1035"/>
        <end position="1067"/>
    </location>
</feature>
<dbReference type="OrthoDB" id="27819at2759"/>
<dbReference type="KEGG" id="tet:TTHERM_00746890"/>
<dbReference type="InterPro" id="IPR006212">
    <property type="entry name" value="Furin_repeat"/>
</dbReference>
<feature type="domain" description="EGF-like" evidence="3">
    <location>
        <begin position="699"/>
        <end position="731"/>
    </location>
</feature>
<gene>
    <name evidence="4" type="ORF">TTHERM_00746890</name>
</gene>
<keyword evidence="1" id="KW-0472">Membrane</keyword>
<feature type="signal peptide" evidence="2">
    <location>
        <begin position="1"/>
        <end position="22"/>
    </location>
</feature>
<feature type="domain" description="EGF-like" evidence="3">
    <location>
        <begin position="631"/>
        <end position="665"/>
    </location>
</feature>
<feature type="domain" description="EGF-like" evidence="3">
    <location>
        <begin position="232"/>
        <end position="269"/>
    </location>
</feature>
<keyword evidence="1" id="KW-0812">Transmembrane</keyword>
<feature type="domain" description="EGF-like" evidence="3">
    <location>
        <begin position="867"/>
        <end position="899"/>
    </location>
</feature>
<dbReference type="eggNOG" id="ENOG502SD80">
    <property type="taxonomic scope" value="Eukaryota"/>
</dbReference>
<feature type="transmembrane region" description="Helical" evidence="1">
    <location>
        <begin position="1575"/>
        <end position="1600"/>
    </location>
</feature>
<feature type="domain" description="EGF-like" evidence="3">
    <location>
        <begin position="428"/>
        <end position="460"/>
    </location>
</feature>
<evidence type="ECO:0000313" key="5">
    <source>
        <dbReference type="Proteomes" id="UP000009168"/>
    </source>
</evidence>
<proteinExistence type="predicted"/>
<keyword evidence="5" id="KW-1185">Reference proteome</keyword>
<accession>Q239U1</accession>
<evidence type="ECO:0000313" key="4">
    <source>
        <dbReference type="EMBL" id="EAR93317.2"/>
    </source>
</evidence>
<name>Q239U1_TETTS</name>
<feature type="transmembrane region" description="Helical" evidence="1">
    <location>
        <begin position="1401"/>
        <end position="1422"/>
    </location>
</feature>
<sequence length="1786" mass="200056">MIQEFFFLLVLFLDINSIIVRGLEVVYYQDFTPSLSCSNIFSQYWSIVSGSFSGVSCQYQCDRSDNGNNADIFSPEMFHYPSGFQMIKSITQPYSFFGVDLVYLRNIDPLNMNIFDGDTSLFSQNYSGARTGTNIEYNYSLRCNHLTEYIQVSKETVQLNQSLTSNNIKVQFQQHVTQYGNSLYGILKLRVWANCVENCDICLDSANCSKCLLGFDKYTIQSGQKVCEQTQNCNISNCFSCIKNSPSSLTFTCVKCLPGYSLDTNKNCIANPGGDCPANQYQSTVSGCQTYSTQCYIQLQNTHYTWQICPGQVDLSLFKCLNSKAILIYEHKNYSLNTCGCPIINCIQCPNLYSCSQCQLGFTYDPTTYTCNFVRCPVLYSRDPQTGLCSKNCSGNDCQQCNQNQQCTLCNPTGNYFIVTANPINCALCTIQNCSNCSGEGLCQNCQNHFSLSLDRTACNPCNVNNCSQCVIGQPSLCQTCIAGYIQSSDKTTCSCSVQNCQACKAQEGTICDFCVNGYLISLDKKQCSCAVPNCSQCNLLDGTQCQTCISGYNLNPLNSKCLCSVSNCQTCNSSNGNLCDSCITNYAPIGIQSPICTCQVYGCQTCTPLNGLMCQICYSNFIISQSGTCLCNVQNCSQCSATDGNICNTCVNNYLLSSSKTSCDCQVNSCNQCDSNNGKICISPKPGYTYDPINQINKCNFANCQRCDPNDGSICLQCQNGYNFNSNQCQCNVANCQTCNSSNGNLCDRCITNYAPVGIQSPICTCQVYGCQTCTPLNGLMCQICYSNFIISQSGTCLCNVQNCSQCSATDGNICNTCVNNYLLSSSKTSCHCQVNSCNQCDQNNGKICISPKPGYTYDPMSQTNKCNFANCQRCDPNDGSICLQCQNGYQFSSNQCQCNVSNCQTCNSSNGNLCDSCITNYAPIGTQSPTCTCQVYGCQTCTPLNGLMCQICYSNFIISQNGSCLCKVQNCSQCSATDGNICNTCVNNYLLSSSKTSCDCQVNSCNQCDSNNGKICISPKPGYTYDPINQTNKCNFANCQRCDPNDGNICLQCQNGYHFSSNQCQCNAQFCQKCDPLNGSICQQCISEYHLNPIGQTIQCQLNCSLDNCKECQDPPNNKTQCKSCNSGYVLDPSTNQCVSTQCKVPQCSQCKPYKPNLCQTCNDKYNLDSDSQCNLSIKNDFSVQQTVIQNVGYNVTLNFKNQIVADDQNLDSQLNIQIKDYVNPFQVSILQAQEKSIKIQLKLQYNCKNKNLVVQMKDLSFVQINNLVDPQKEVKLDEYVVLSESQIKQSQQTKQVASGASKSLLIMGILMIVIGNTYVLFSTIDLTTFIYFMLFIDVRYPDNVMLFCQIFQNFQFAFIPNSIQVYLMNPNYTQPYTPKKFIDNGYDSYFLNGAGQSLTTMAGIMVIYGVIKILSYIPITSIRVYIRRGLVIPQNDQNSKEQNKKQDNKMNECYLKTSNENKSLQKIEHEKLTRQKQLQYKWSRYTNVILYARKTIYILVLLYFYGQVYIQMVIINSMNVLLSIYYLYIKPQQENSANIKNGISEVLLVIMQATVCFLVKDDESQREEDRFNIGWIIVGSASLILTIHIFSVIVDLLKGIYYLVKDFITTLIKPKAEIEKLKQEKLAEEQNKQNKFLKLTSQISIDKLRNMKKKISLVHQSQLDISILSIQRHQIKQKSIKDQPKNNESNHIIELQKQSENCDQLNKHSLKVEKNQIKKNEKENISFELENSPNRQKFNLQNSFINNHINNLTTHQLQFSPPQSINISNNYILSTKNRQQVFL</sequence>
<dbReference type="RefSeq" id="XP_001013562.2">
    <property type="nucleotide sequence ID" value="XM_001013562.2"/>
</dbReference>
<feature type="domain" description="EGF-like" evidence="3">
    <location>
        <begin position="967"/>
        <end position="1001"/>
    </location>
</feature>
<evidence type="ECO:0000256" key="1">
    <source>
        <dbReference type="SAM" id="Phobius"/>
    </source>
</evidence>
<feature type="transmembrane region" description="Helical" evidence="1">
    <location>
        <begin position="1347"/>
        <end position="1370"/>
    </location>
</feature>
<keyword evidence="2" id="KW-0732">Signal</keyword>
<evidence type="ECO:0000259" key="3">
    <source>
        <dbReference type="SMART" id="SM00181"/>
    </source>
</evidence>
<dbReference type="SMART" id="SM00261">
    <property type="entry name" value="FU"/>
    <property type="match status" value="4"/>
</dbReference>
<dbReference type="SUPFAM" id="SSF57184">
    <property type="entry name" value="Growth factor receptor domain"/>
    <property type="match status" value="2"/>
</dbReference>
<feature type="domain" description="EGF-like" evidence="3">
    <location>
        <begin position="340"/>
        <end position="372"/>
    </location>
</feature>
<feature type="domain" description="EGF-like" evidence="3">
    <location>
        <begin position="529"/>
        <end position="563"/>
    </location>
</feature>
<feature type="transmembrane region" description="Helical" evidence="1">
    <location>
        <begin position="1544"/>
        <end position="1563"/>
    </location>
</feature>